<evidence type="ECO:0000256" key="3">
    <source>
        <dbReference type="SAM" id="SignalP"/>
    </source>
</evidence>
<organism evidence="4 5">
    <name type="scientific">Candidatus Borkfalkia faecigallinarum</name>
    <dbReference type="NCBI Taxonomy" id="2838509"/>
    <lineage>
        <taxon>Bacteria</taxon>
        <taxon>Bacillati</taxon>
        <taxon>Bacillota</taxon>
        <taxon>Clostridia</taxon>
        <taxon>Christensenellales</taxon>
        <taxon>Christensenellaceae</taxon>
        <taxon>Candidatus Borkfalkia</taxon>
    </lineage>
</organism>
<dbReference type="Proteomes" id="UP000824249">
    <property type="component" value="Unassembled WGS sequence"/>
</dbReference>
<feature type="compositionally biased region" description="Acidic residues" evidence="1">
    <location>
        <begin position="1106"/>
        <end position="1121"/>
    </location>
</feature>
<feature type="compositionally biased region" description="Acidic residues" evidence="1">
    <location>
        <begin position="1181"/>
        <end position="1202"/>
    </location>
</feature>
<evidence type="ECO:0000313" key="4">
    <source>
        <dbReference type="EMBL" id="HIX46962.1"/>
    </source>
</evidence>
<feature type="signal peptide" evidence="3">
    <location>
        <begin position="1"/>
        <end position="31"/>
    </location>
</feature>
<feature type="region of interest" description="Disordered" evidence="1">
    <location>
        <begin position="1101"/>
        <end position="1121"/>
    </location>
</feature>
<keyword evidence="2" id="KW-1133">Transmembrane helix</keyword>
<evidence type="ECO:0000256" key="1">
    <source>
        <dbReference type="SAM" id="MobiDB-lite"/>
    </source>
</evidence>
<name>A0A9D1VUL7_9FIRM</name>
<gene>
    <name evidence="4" type="ORF">H9737_04640</name>
</gene>
<dbReference type="PROSITE" id="PS51257">
    <property type="entry name" value="PROKAR_LIPOPROTEIN"/>
    <property type="match status" value="1"/>
</dbReference>
<evidence type="ECO:0000313" key="5">
    <source>
        <dbReference type="Proteomes" id="UP000824249"/>
    </source>
</evidence>
<accession>A0A9D1VUL7</accession>
<dbReference type="EMBL" id="DXFD01000070">
    <property type="protein sequence ID" value="HIX46962.1"/>
    <property type="molecule type" value="Genomic_DNA"/>
</dbReference>
<protein>
    <submittedName>
        <fullName evidence="4">Uncharacterized protein</fullName>
    </submittedName>
</protein>
<keyword evidence="3" id="KW-0732">Signal</keyword>
<evidence type="ECO:0000256" key="2">
    <source>
        <dbReference type="SAM" id="Phobius"/>
    </source>
</evidence>
<dbReference type="AlphaFoldDB" id="A0A9D1VUL7"/>
<reference evidence="4" key="1">
    <citation type="journal article" date="2021" name="PeerJ">
        <title>Extensive microbial diversity within the chicken gut microbiome revealed by metagenomics and culture.</title>
        <authorList>
            <person name="Gilroy R."/>
            <person name="Ravi A."/>
            <person name="Getino M."/>
            <person name="Pursley I."/>
            <person name="Horton D.L."/>
            <person name="Alikhan N.F."/>
            <person name="Baker D."/>
            <person name="Gharbi K."/>
            <person name="Hall N."/>
            <person name="Watson M."/>
            <person name="Adriaenssens E.M."/>
            <person name="Foster-Nyarko E."/>
            <person name="Jarju S."/>
            <person name="Secka A."/>
            <person name="Antonio M."/>
            <person name="Oren A."/>
            <person name="Chaudhuri R.R."/>
            <person name="La Ragione R."/>
            <person name="Hildebrand F."/>
            <person name="Pallen M.J."/>
        </authorList>
    </citation>
    <scope>NUCLEOTIDE SEQUENCE</scope>
    <source>
        <strain evidence="4">26628</strain>
    </source>
</reference>
<comment type="caution">
    <text evidence="4">The sequence shown here is derived from an EMBL/GenBank/DDBJ whole genome shotgun (WGS) entry which is preliminary data.</text>
</comment>
<proteinExistence type="predicted"/>
<keyword evidence="2" id="KW-0472">Membrane</keyword>
<sequence length="1229" mass="136702">MAKNKKTKKLRFATLVLSGLMLVASSSFLLAACSKTTDDDDDTSTPTRTDTQTFANADFEYFDDNDGEYLIGSAQSWSSGTVSNDNGVSSSSSVSKSGIVDTSIDWAEFYKSYSKNVQYEDVDEEDIPEDEEYFKDIDDYYDIPGWDVVAAELEANDDELDMTEAESIEAHASELEAAAKALNPGTHWTKPETADEENGTHVLMVHNYRSNKMGTAAQYSSSSITLNAGTAAKFSVWVKTSELFYNDGTPVDGNRGAFIRVNNSVGGTVQDPLIIRNIDTSGVEENNGWVQYSFYVKASSYASTTFTVVLGLGMQTEGTSSNYYEYVQGYAFFDDLHYEVMEEKEFDKGVADEVPADQQFKLDLSFGSDREKIDAASVTENFFALDLDDLNVAGSLDVSSVKPELTTDDRGNNYLTYFGNRGQITEEEIDADLAKSGIRTSAQLRGSDYKALSEDFEKFDEIPFGGADKDILLLYSASGAPYTAALDNDGVFTVAKDEYLFISFWVKTSALDGGTGATVTLVDADTNTSIGSVDTTTLATVDLVDDEKKQNSKEFEDIFDGWQRCYFYVTNQTEDEESISFRLEFSFGVQTLSGASLSSFIPGYAAFTGFEYGTMTKEQYNLKTTGTYAVSASLTGGVVNPERSFDDTSYTDPDAIETDLADARNYRGVYGGSTYVGGQPLENADHNAINALDTAGLLNRKYAEAYNGRPWMNCILSYADALTMTEELWDELFGTDCLQPLLIANTVQQAYGFIANENGSIASSSYMAVSVRVKLSPGATANIYLIDTAEAEFGEQQYTDTIRYTSGISYRYDKRGNVVDLDPEDDAFDAEANTVLWKLDNGLWGPERGYEGDVYYANLANYEKDEDGNLIDHNDEIIYYSHDGAYYRYYDEDTDRYSVCVEDFTEAGVDLTDARLQDATDKALMQTVTNETDSVSDWIYVRFFIATGNTTKNYRFEVWSGSRDGVTTNAADSFVLFDIVDYGSLTSDTFNNLLNARLEAYAEERGDADVEALQEAYEADPASFIAGENGKSLIYYNFSLFDDAAYAPYDEDHSNLTGDPYAEYDQSSYENTVAYFSYNFETENRDYYDTFVNYGASEITVSTSATEEEEEEEEDTSTTEDDQNVWLLVSSIVLAIILILVLVLLLLRNLLANLKKRKVKAVAPTYDNKRKRYVRKLRQEESEEEKPEDDVLPTDEDEITEEDIYRVDDEPTAAEPTEGEGTDDENKND</sequence>
<dbReference type="Gene3D" id="2.60.120.260">
    <property type="entry name" value="Galactose-binding domain-like"/>
    <property type="match status" value="1"/>
</dbReference>
<feature type="transmembrane region" description="Helical" evidence="2">
    <location>
        <begin position="1125"/>
        <end position="1147"/>
    </location>
</feature>
<keyword evidence="2" id="KW-0812">Transmembrane</keyword>
<feature type="region of interest" description="Disordered" evidence="1">
    <location>
        <begin position="1176"/>
        <end position="1229"/>
    </location>
</feature>
<reference evidence="4" key="2">
    <citation type="submission" date="2021-04" db="EMBL/GenBank/DDBJ databases">
        <authorList>
            <person name="Gilroy R."/>
        </authorList>
    </citation>
    <scope>NUCLEOTIDE SEQUENCE</scope>
    <source>
        <strain evidence="4">26628</strain>
    </source>
</reference>
<feature type="chain" id="PRO_5038679434" evidence="3">
    <location>
        <begin position="32"/>
        <end position="1229"/>
    </location>
</feature>